<dbReference type="EMBL" id="SSTD01009720">
    <property type="protein sequence ID" value="TYK13905.1"/>
    <property type="molecule type" value="Genomic_DNA"/>
</dbReference>
<evidence type="ECO:0000313" key="2">
    <source>
        <dbReference type="Proteomes" id="UP000321947"/>
    </source>
</evidence>
<evidence type="ECO:0000313" key="1">
    <source>
        <dbReference type="EMBL" id="TYK13905.1"/>
    </source>
</evidence>
<reference evidence="1 2" key="1">
    <citation type="submission" date="2019-08" db="EMBL/GenBank/DDBJ databases">
        <title>Draft genome sequences of two oriental melons (Cucumis melo L. var makuwa).</title>
        <authorList>
            <person name="Kwon S.-Y."/>
        </authorList>
    </citation>
    <scope>NUCLEOTIDE SEQUENCE [LARGE SCALE GENOMIC DNA]</scope>
    <source>
        <strain evidence="2">cv. Chang Bougi</strain>
        <tissue evidence="1">Leaf</tissue>
    </source>
</reference>
<accession>A0A5D3CQS1</accession>
<organism evidence="1 2">
    <name type="scientific">Cucumis melo var. makuwa</name>
    <name type="common">Oriental melon</name>
    <dbReference type="NCBI Taxonomy" id="1194695"/>
    <lineage>
        <taxon>Eukaryota</taxon>
        <taxon>Viridiplantae</taxon>
        <taxon>Streptophyta</taxon>
        <taxon>Embryophyta</taxon>
        <taxon>Tracheophyta</taxon>
        <taxon>Spermatophyta</taxon>
        <taxon>Magnoliopsida</taxon>
        <taxon>eudicotyledons</taxon>
        <taxon>Gunneridae</taxon>
        <taxon>Pentapetalae</taxon>
        <taxon>rosids</taxon>
        <taxon>fabids</taxon>
        <taxon>Cucurbitales</taxon>
        <taxon>Cucurbitaceae</taxon>
        <taxon>Benincaseae</taxon>
        <taxon>Cucumis</taxon>
    </lineage>
</organism>
<proteinExistence type="predicted"/>
<sequence>MPKEGGEEVTTAILCKESLGEMRISDLGEGKNPSPDNELESMLSSIEAKRRKNFRSCGLVKKGRKNYSIALHGALAMEISITPKESAGRQVAPYYGRLVLEEGKSNTQVASRRTTMKSGLKYFSFVDALEKMSSYVKFFKDILAKKRRMNDFEIVALTQVTNDFFKNGVLEKITDPGSFTVSCRQDGS</sequence>
<protein>
    <submittedName>
        <fullName evidence="1">Uncharacterized protein</fullName>
    </submittedName>
</protein>
<comment type="caution">
    <text evidence="1">The sequence shown here is derived from an EMBL/GenBank/DDBJ whole genome shotgun (WGS) entry which is preliminary data.</text>
</comment>
<dbReference type="Proteomes" id="UP000321947">
    <property type="component" value="Unassembled WGS sequence"/>
</dbReference>
<name>A0A5D3CQS1_CUCMM</name>
<gene>
    <name evidence="1" type="ORF">E5676_scaffold832G00970</name>
</gene>
<dbReference type="AlphaFoldDB" id="A0A5D3CQS1"/>